<dbReference type="InterPro" id="IPR020922">
    <property type="entry name" value="dITP/XTP_pyrophosphatase"/>
</dbReference>
<gene>
    <name evidence="12" type="ORF">OO016_11375</name>
</gene>
<dbReference type="InterPro" id="IPR029001">
    <property type="entry name" value="ITPase-like_fam"/>
</dbReference>
<dbReference type="GO" id="GO:0017111">
    <property type="term" value="F:ribonucleoside triphosphate phosphatase activity"/>
    <property type="evidence" value="ECO:0007669"/>
    <property type="project" value="InterPro"/>
</dbReference>
<dbReference type="InterPro" id="IPR002637">
    <property type="entry name" value="RdgB/HAM1"/>
</dbReference>
<dbReference type="EMBL" id="JAPFQP010000004">
    <property type="protein sequence ID" value="MCX2720203.1"/>
    <property type="molecule type" value="Genomic_DNA"/>
</dbReference>
<dbReference type="GO" id="GO:0009117">
    <property type="term" value="P:nucleotide metabolic process"/>
    <property type="evidence" value="ECO:0007669"/>
    <property type="project" value="UniProtKB-KW"/>
</dbReference>
<feature type="binding site" evidence="10">
    <location>
        <position position="171"/>
    </location>
    <ligand>
        <name>substrate</name>
    </ligand>
</feature>
<dbReference type="RefSeq" id="WP_266013949.1">
    <property type="nucleotide sequence ID" value="NZ_JAPFQP010000004.1"/>
</dbReference>
<dbReference type="SUPFAM" id="SSF52972">
    <property type="entry name" value="ITPase-like"/>
    <property type="match status" value="1"/>
</dbReference>
<keyword evidence="5 10" id="KW-0378">Hydrolase</keyword>
<dbReference type="GO" id="GO:0036222">
    <property type="term" value="F:XTP diphosphatase activity"/>
    <property type="evidence" value="ECO:0007669"/>
    <property type="project" value="UniProtKB-UniRule"/>
</dbReference>
<keyword evidence="6 10" id="KW-0460">Magnesium</keyword>
<dbReference type="PANTHER" id="PTHR11067">
    <property type="entry name" value="INOSINE TRIPHOSPHATE PYROPHOSPHATASE/HAM1 PROTEIN"/>
    <property type="match status" value="1"/>
</dbReference>
<accession>A0AAE3MN04</accession>
<evidence type="ECO:0000256" key="11">
    <source>
        <dbReference type="RuleBase" id="RU003781"/>
    </source>
</evidence>
<evidence type="ECO:0000256" key="6">
    <source>
        <dbReference type="ARBA" id="ARBA00022842"/>
    </source>
</evidence>
<dbReference type="GO" id="GO:0046872">
    <property type="term" value="F:metal ion binding"/>
    <property type="evidence" value="ECO:0007669"/>
    <property type="project" value="UniProtKB-KW"/>
</dbReference>
<dbReference type="FunFam" id="3.90.950.10:FF:000001">
    <property type="entry name" value="dITP/XTP pyrophosphatase"/>
    <property type="match status" value="1"/>
</dbReference>
<evidence type="ECO:0000256" key="5">
    <source>
        <dbReference type="ARBA" id="ARBA00022801"/>
    </source>
</evidence>
<comment type="catalytic activity">
    <reaction evidence="9 10">
        <text>XTP + H2O = XMP + diphosphate + H(+)</text>
        <dbReference type="Rhea" id="RHEA:28610"/>
        <dbReference type="ChEBI" id="CHEBI:15377"/>
        <dbReference type="ChEBI" id="CHEBI:15378"/>
        <dbReference type="ChEBI" id="CHEBI:33019"/>
        <dbReference type="ChEBI" id="CHEBI:57464"/>
        <dbReference type="ChEBI" id="CHEBI:61314"/>
        <dbReference type="EC" id="3.6.1.66"/>
    </reaction>
</comment>
<comment type="catalytic activity">
    <reaction evidence="10">
        <text>ITP + H2O = IMP + diphosphate + H(+)</text>
        <dbReference type="Rhea" id="RHEA:29399"/>
        <dbReference type="ChEBI" id="CHEBI:15377"/>
        <dbReference type="ChEBI" id="CHEBI:15378"/>
        <dbReference type="ChEBI" id="CHEBI:33019"/>
        <dbReference type="ChEBI" id="CHEBI:58053"/>
        <dbReference type="ChEBI" id="CHEBI:61402"/>
        <dbReference type="EC" id="3.6.1.66"/>
    </reaction>
</comment>
<comment type="caution">
    <text evidence="10">Lacks conserved residue(s) required for the propagation of feature annotation.</text>
</comment>
<keyword evidence="7 10" id="KW-0546">Nucleotide metabolism</keyword>
<evidence type="ECO:0000256" key="8">
    <source>
        <dbReference type="ARBA" id="ARBA00051875"/>
    </source>
</evidence>
<dbReference type="Proteomes" id="UP001207116">
    <property type="component" value="Unassembled WGS sequence"/>
</dbReference>
<evidence type="ECO:0000256" key="10">
    <source>
        <dbReference type="HAMAP-Rule" id="MF_01405"/>
    </source>
</evidence>
<feature type="binding site" evidence="10">
    <location>
        <begin position="148"/>
        <end position="151"/>
    </location>
    <ligand>
        <name>substrate</name>
    </ligand>
</feature>
<reference evidence="12" key="1">
    <citation type="submission" date="2022-11" db="EMBL/GenBank/DDBJ databases">
        <title>The characterization of three novel Bacteroidetes species and genomic analysis of their roles in tidal elemental geochemical cycles.</title>
        <authorList>
            <person name="Ma K.-J."/>
        </authorList>
    </citation>
    <scope>NUCLEOTIDE SEQUENCE</scope>
    <source>
        <strain evidence="12">M415</strain>
    </source>
</reference>
<feature type="active site" description="Proton acceptor" evidence="10">
    <location>
        <position position="68"/>
    </location>
</feature>
<comment type="function">
    <text evidence="10">Pyrophosphatase that catalyzes the hydrolysis of nucleoside triphosphates to their monophosphate derivatives, with a high preference for the non-canonical purine nucleotides XTP (xanthosine triphosphate), dITP (deoxyinosine triphosphate) and ITP. Seems to function as a house-cleaning enzyme that removes non-canonical purine nucleotides from the nucleotide pool, thus preventing their incorporation into DNA/RNA and avoiding chromosomal lesions.</text>
</comment>
<keyword evidence="13" id="KW-1185">Reference proteome</keyword>
<evidence type="ECO:0000256" key="3">
    <source>
        <dbReference type="ARBA" id="ARBA00022723"/>
    </source>
</evidence>
<dbReference type="EC" id="3.6.1.66" evidence="10"/>
<keyword evidence="4 10" id="KW-0547">Nucleotide-binding</keyword>
<evidence type="ECO:0000256" key="9">
    <source>
        <dbReference type="ARBA" id="ARBA00052017"/>
    </source>
</evidence>
<feature type="binding site" evidence="10">
    <location>
        <position position="69"/>
    </location>
    <ligand>
        <name>substrate</name>
    </ligand>
</feature>
<dbReference type="Gene3D" id="3.90.950.10">
    <property type="match status" value="1"/>
</dbReference>
<comment type="cofactor">
    <cofactor evidence="10">
        <name>Mg(2+)</name>
        <dbReference type="ChEBI" id="CHEBI:18420"/>
    </cofactor>
    <text evidence="10">Binds 1 Mg(2+) ion per subunit.</text>
</comment>
<dbReference type="CDD" id="cd00515">
    <property type="entry name" value="HAM1"/>
    <property type="match status" value="1"/>
</dbReference>
<dbReference type="PANTHER" id="PTHR11067:SF9">
    <property type="entry name" value="INOSINE TRIPHOSPHATE PYROPHOSPHATASE"/>
    <property type="match status" value="1"/>
</dbReference>
<dbReference type="GO" id="GO:0000166">
    <property type="term" value="F:nucleotide binding"/>
    <property type="evidence" value="ECO:0007669"/>
    <property type="project" value="UniProtKB-KW"/>
</dbReference>
<name>A0AAE3MN04_9FLAO</name>
<comment type="similarity">
    <text evidence="1 10 11">Belongs to the HAM1 NTPase family.</text>
</comment>
<dbReference type="GO" id="GO:0035870">
    <property type="term" value="F:dITP diphosphatase activity"/>
    <property type="evidence" value="ECO:0007669"/>
    <property type="project" value="UniProtKB-UniRule"/>
</dbReference>
<dbReference type="HAMAP" id="MF_01405">
    <property type="entry name" value="Non_canon_purine_NTPase"/>
    <property type="match status" value="1"/>
</dbReference>
<dbReference type="NCBIfam" id="NF011398">
    <property type="entry name" value="PRK14823.1"/>
    <property type="match status" value="1"/>
</dbReference>
<evidence type="ECO:0000256" key="4">
    <source>
        <dbReference type="ARBA" id="ARBA00022741"/>
    </source>
</evidence>
<sequence>MKLVFATHNQGKLIEVQRLLSKNIELVSLDDIGCREDIPENGLTLEENALAKAQHVKDKYGLDCFADDTGLLTDALGGAPGVWSARYAGPERDPLQNMNKLLQELQGVSNRSARFQTAIALILEGRTHFFSGVAEGTIIETARGNKGFGYDPIFLPEGETRTFAEMTLAEKNLISHRGKALKKLSKFLSKMDQG</sequence>
<comment type="subunit">
    <text evidence="2 10">Homodimer.</text>
</comment>
<feature type="binding site" evidence="10">
    <location>
        <position position="68"/>
    </location>
    <ligand>
        <name>Mg(2+)</name>
        <dbReference type="ChEBI" id="CHEBI:18420"/>
    </ligand>
</feature>
<protein>
    <recommendedName>
        <fullName evidence="10">dITP/XTP pyrophosphatase</fullName>
        <ecNumber evidence="10">3.6.1.66</ecNumber>
    </recommendedName>
    <alternativeName>
        <fullName evidence="10">Non-canonical purine NTP pyrophosphatase</fullName>
    </alternativeName>
    <alternativeName>
        <fullName evidence="10">Non-standard purine NTP pyrophosphatase</fullName>
    </alternativeName>
    <alternativeName>
        <fullName evidence="10">Nucleoside-triphosphate diphosphatase</fullName>
    </alternativeName>
    <alternativeName>
        <fullName evidence="10">Nucleoside-triphosphate pyrophosphatase</fullName>
        <shortName evidence="10">NTPase</shortName>
    </alternativeName>
</protein>
<evidence type="ECO:0000256" key="1">
    <source>
        <dbReference type="ARBA" id="ARBA00008023"/>
    </source>
</evidence>
<dbReference type="GO" id="GO:0005829">
    <property type="term" value="C:cytosol"/>
    <property type="evidence" value="ECO:0007669"/>
    <property type="project" value="TreeGrafter"/>
</dbReference>
<dbReference type="GO" id="GO:0009146">
    <property type="term" value="P:purine nucleoside triphosphate catabolic process"/>
    <property type="evidence" value="ECO:0007669"/>
    <property type="project" value="UniProtKB-UniRule"/>
</dbReference>
<organism evidence="12 13">
    <name type="scientific">Lentiprolixibacter aurantiacus</name>
    <dbReference type="NCBI Taxonomy" id="2993939"/>
    <lineage>
        <taxon>Bacteria</taxon>
        <taxon>Pseudomonadati</taxon>
        <taxon>Bacteroidota</taxon>
        <taxon>Flavobacteriia</taxon>
        <taxon>Flavobacteriales</taxon>
        <taxon>Flavobacteriaceae</taxon>
        <taxon>Lentiprolixibacter</taxon>
    </lineage>
</organism>
<evidence type="ECO:0000256" key="7">
    <source>
        <dbReference type="ARBA" id="ARBA00023080"/>
    </source>
</evidence>
<dbReference type="NCBIfam" id="TIGR00042">
    <property type="entry name" value="RdgB/HAM1 family non-canonical purine NTP pyrophosphatase"/>
    <property type="match status" value="1"/>
</dbReference>
<dbReference type="GO" id="GO:0036220">
    <property type="term" value="F:ITP diphosphatase activity"/>
    <property type="evidence" value="ECO:0007669"/>
    <property type="project" value="UniProtKB-UniRule"/>
</dbReference>
<evidence type="ECO:0000313" key="13">
    <source>
        <dbReference type="Proteomes" id="UP001207116"/>
    </source>
</evidence>
<dbReference type="AlphaFoldDB" id="A0AAE3MN04"/>
<dbReference type="Pfam" id="PF01725">
    <property type="entry name" value="Ham1p_like"/>
    <property type="match status" value="1"/>
</dbReference>
<feature type="binding site" evidence="10">
    <location>
        <begin position="176"/>
        <end position="177"/>
    </location>
    <ligand>
        <name>substrate</name>
    </ligand>
</feature>
<proteinExistence type="inferred from homology"/>
<keyword evidence="3 10" id="KW-0479">Metal-binding</keyword>
<evidence type="ECO:0000313" key="12">
    <source>
        <dbReference type="EMBL" id="MCX2720203.1"/>
    </source>
</evidence>
<feature type="binding site" evidence="10">
    <location>
        <begin position="7"/>
        <end position="12"/>
    </location>
    <ligand>
        <name>substrate</name>
    </ligand>
</feature>
<comment type="caution">
    <text evidence="12">The sequence shown here is derived from an EMBL/GenBank/DDBJ whole genome shotgun (WGS) entry which is preliminary data.</text>
</comment>
<comment type="catalytic activity">
    <reaction evidence="8 10">
        <text>dITP + H2O = dIMP + diphosphate + H(+)</text>
        <dbReference type="Rhea" id="RHEA:28342"/>
        <dbReference type="ChEBI" id="CHEBI:15377"/>
        <dbReference type="ChEBI" id="CHEBI:15378"/>
        <dbReference type="ChEBI" id="CHEBI:33019"/>
        <dbReference type="ChEBI" id="CHEBI:61194"/>
        <dbReference type="ChEBI" id="CHEBI:61382"/>
        <dbReference type="EC" id="3.6.1.66"/>
    </reaction>
</comment>
<evidence type="ECO:0000256" key="2">
    <source>
        <dbReference type="ARBA" id="ARBA00011738"/>
    </source>
</evidence>